<dbReference type="AlphaFoldDB" id="A0A2G5HY99"/>
<evidence type="ECO:0000259" key="3">
    <source>
        <dbReference type="Pfam" id="PF23076"/>
    </source>
</evidence>
<evidence type="ECO:0000313" key="5">
    <source>
        <dbReference type="EMBL" id="WPA99189.1"/>
    </source>
</evidence>
<dbReference type="Pfam" id="PF23074">
    <property type="entry name" value="PH_FT_N"/>
    <property type="match status" value="1"/>
</dbReference>
<gene>
    <name evidence="4" type="ORF">CB0940_06548</name>
    <name evidence="5" type="ORF">RHO25_003805</name>
</gene>
<sequence>MAEHQRERTLLESALDCDDAGSGLYRLRDALSRHATRITAIISELFGLSSELRKIHGLENTQIHGPSFYRIKDDLGLLRRSLRYTTQDVFDMFARSRLRSEERAWEDLEHQLGRQERIGLLERLELYRDFLDAQNDVLERESPPNLSQLRREVTRLLATQQRLRNVSDDHELLETSGARTPRPRAGSRPTVVRIPTSPTVISEDLMFERPQGMHAPDPPLPVSPTSPLVSPIFSTFSSGSSQTMSSHTSYSSNPYFPGQSASAPHWAQSVFDGSSPTSRYKSEYQSLDRSKCYGDPAPEALEAIATTGFQQAMQLSFDEDRTWVRLYYRPEDFRAIILIMALDAYGQPLHYSERLTKLKIIREGSLLKLCRVRHGSERHTLWARLNFFLHERMVLFYNTFVAMKHQDHEGIAHRILLEDLPLEKCEGGEKMLFAGEIRHGEMRHALQIIRDSASKVVRIEASPLRGPRAGVPIWTAFVTKYIWDADWAELQSNGLVSLAKLSPEPSVFISGYLPPVNARGEPVLPFATTNGKSARRLGVMVRRLTISRCEDVHGHLGKHLPSIWSLKITQRREILVLARMLSDGV</sequence>
<evidence type="ECO:0000256" key="1">
    <source>
        <dbReference type="SAM" id="Coils"/>
    </source>
</evidence>
<dbReference type="Proteomes" id="UP000230605">
    <property type="component" value="Chromosome 2"/>
</dbReference>
<evidence type="ECO:0000313" key="4">
    <source>
        <dbReference type="EMBL" id="PIA97506.1"/>
    </source>
</evidence>
<keyword evidence="7" id="KW-1185">Reference proteome</keyword>
<accession>A0A2G5HY99</accession>
<feature type="domain" description="PH" evidence="3">
    <location>
        <begin position="431"/>
        <end position="530"/>
    </location>
</feature>
<evidence type="ECO:0000313" key="6">
    <source>
        <dbReference type="Proteomes" id="UP000230605"/>
    </source>
</evidence>
<evidence type="ECO:0000259" key="2">
    <source>
        <dbReference type="Pfam" id="PF23074"/>
    </source>
</evidence>
<feature type="coiled-coil region" evidence="1">
    <location>
        <begin position="121"/>
        <end position="166"/>
    </location>
</feature>
<protein>
    <submittedName>
        <fullName evidence="4">Uncharacterized protein</fullName>
    </submittedName>
</protein>
<keyword evidence="1" id="KW-0175">Coiled coil</keyword>
<evidence type="ECO:0000313" key="7">
    <source>
        <dbReference type="Proteomes" id="UP001302367"/>
    </source>
</evidence>
<organism evidence="4 6">
    <name type="scientific">Cercospora beticola</name>
    <name type="common">Sugarbeet leaf spot fungus</name>
    <dbReference type="NCBI Taxonomy" id="122368"/>
    <lineage>
        <taxon>Eukaryota</taxon>
        <taxon>Fungi</taxon>
        <taxon>Dikarya</taxon>
        <taxon>Ascomycota</taxon>
        <taxon>Pezizomycotina</taxon>
        <taxon>Dothideomycetes</taxon>
        <taxon>Dothideomycetidae</taxon>
        <taxon>Mycosphaerellales</taxon>
        <taxon>Mycosphaerellaceae</taxon>
        <taxon>Cercospora</taxon>
    </lineage>
</organism>
<dbReference type="Pfam" id="PF23076">
    <property type="entry name" value="PH_FT_C"/>
    <property type="match status" value="1"/>
</dbReference>
<name>A0A2G5HY99_CERBT</name>
<dbReference type="InterPro" id="IPR057081">
    <property type="entry name" value="PH_N"/>
</dbReference>
<dbReference type="OrthoDB" id="5345571at2759"/>
<feature type="domain" description="PH" evidence="2">
    <location>
        <begin position="299"/>
        <end position="413"/>
    </location>
</feature>
<dbReference type="Proteomes" id="UP001302367">
    <property type="component" value="Chromosome 2"/>
</dbReference>
<dbReference type="EMBL" id="LKMD01000102">
    <property type="protein sequence ID" value="PIA97506.1"/>
    <property type="molecule type" value="Genomic_DNA"/>
</dbReference>
<reference evidence="4 6" key="1">
    <citation type="submission" date="2015-10" db="EMBL/GenBank/DDBJ databases">
        <title>The cercosporin biosynthetic gene cluster was horizontally transferred to several fungal lineages and shown to be expanded in Cercospora beticola based on microsynteny with recipient genomes.</title>
        <authorList>
            <person name="De Jonge R."/>
            <person name="Ebert M.K."/>
            <person name="Suttle J.C."/>
            <person name="Jurick Ii W.M."/>
            <person name="Secor G.A."/>
            <person name="Thomma B.P."/>
            <person name="Van De Peer Y."/>
            <person name="Bolton M.D."/>
        </authorList>
    </citation>
    <scope>NUCLEOTIDE SEQUENCE [LARGE SCALE GENOMIC DNA]</scope>
    <source>
        <strain evidence="4 6">09-40</strain>
    </source>
</reference>
<dbReference type="InterPro" id="IPR057082">
    <property type="entry name" value="PH_C"/>
</dbReference>
<dbReference type="EMBL" id="CP134185">
    <property type="protein sequence ID" value="WPA99189.1"/>
    <property type="molecule type" value="Genomic_DNA"/>
</dbReference>
<reference evidence="5 7" key="2">
    <citation type="submission" date="2023-09" db="EMBL/GenBank/DDBJ databases">
        <title>Complete-Gapless Cercospora beticola genome.</title>
        <authorList>
            <person name="Wyatt N.A."/>
            <person name="Spanner R.E."/>
            <person name="Bolton M.D."/>
        </authorList>
    </citation>
    <scope>NUCLEOTIDE SEQUENCE [LARGE SCALE GENOMIC DNA]</scope>
    <source>
        <strain evidence="5">Cb09-40</strain>
    </source>
</reference>
<proteinExistence type="predicted"/>